<reference evidence="2 3" key="1">
    <citation type="journal article" date="2020" name="ISME J.">
        <title>Uncovering the hidden diversity of litter-decomposition mechanisms in mushroom-forming fungi.</title>
        <authorList>
            <person name="Floudas D."/>
            <person name="Bentzer J."/>
            <person name="Ahren D."/>
            <person name="Johansson T."/>
            <person name="Persson P."/>
            <person name="Tunlid A."/>
        </authorList>
    </citation>
    <scope>NUCLEOTIDE SEQUENCE [LARGE SCALE GENOMIC DNA]</scope>
    <source>
        <strain evidence="2 3">CBS 661.87</strain>
    </source>
</reference>
<comment type="caution">
    <text evidence="2">The sequence shown here is derived from an EMBL/GenBank/DDBJ whole genome shotgun (WGS) entry which is preliminary data.</text>
</comment>
<keyword evidence="3" id="KW-1185">Reference proteome</keyword>
<dbReference type="EMBL" id="JAACJP010000008">
    <property type="protein sequence ID" value="KAF5382538.1"/>
    <property type="molecule type" value="Genomic_DNA"/>
</dbReference>
<name>A0A8H5M6E5_9AGAR</name>
<gene>
    <name evidence="2" type="ORF">D9615_002822</name>
</gene>
<sequence>MSALNTVNASSDTSILPLTSATTSVGDQAAEIARLKRTITELHGSVSLGGNKRLTSTVTLGRGIRRAVSLFQDISSLVSEADRRAEEEDDDSEESIGSTDELVSDLQRDRDRTFGAYKQLILMVPAFERNLLNTDGAALASYFAMLTRGANDGRSDDISAMKKALANWLNKRPSTKPPLNPEDRVNRGFQHDTTGGLLCPIEFNWDDPEVRAKLRACEEGFDMSSSYFVRCFYKGGKGDAQNVEEGFLRGFLLVKAYSLVFTSPSSANRVIDDADENENTAPPGSTSLSKATKYSVAQKLNLNAVTPRSIAYVAVLLHFSLTDAPHWKSTFNNLSYELMYNFIVDFFEDTSGPQAEDRIKSLFKWWNKQIFPVRAAAMAGSRASLNKLREQRARRET</sequence>
<dbReference type="InterPro" id="IPR046521">
    <property type="entry name" value="DUF6698"/>
</dbReference>
<organism evidence="2 3">
    <name type="scientific">Tricholomella constricta</name>
    <dbReference type="NCBI Taxonomy" id="117010"/>
    <lineage>
        <taxon>Eukaryota</taxon>
        <taxon>Fungi</taxon>
        <taxon>Dikarya</taxon>
        <taxon>Basidiomycota</taxon>
        <taxon>Agaricomycotina</taxon>
        <taxon>Agaricomycetes</taxon>
        <taxon>Agaricomycetidae</taxon>
        <taxon>Agaricales</taxon>
        <taxon>Tricholomatineae</taxon>
        <taxon>Lyophyllaceae</taxon>
        <taxon>Tricholomella</taxon>
    </lineage>
</organism>
<protein>
    <submittedName>
        <fullName evidence="2">Uncharacterized protein</fullName>
    </submittedName>
</protein>
<dbReference type="Proteomes" id="UP000565441">
    <property type="component" value="Unassembled WGS sequence"/>
</dbReference>
<evidence type="ECO:0000313" key="2">
    <source>
        <dbReference type="EMBL" id="KAF5382538.1"/>
    </source>
</evidence>
<evidence type="ECO:0000256" key="1">
    <source>
        <dbReference type="SAM" id="MobiDB-lite"/>
    </source>
</evidence>
<evidence type="ECO:0000313" key="3">
    <source>
        <dbReference type="Proteomes" id="UP000565441"/>
    </source>
</evidence>
<proteinExistence type="predicted"/>
<accession>A0A8H5M6E5</accession>
<dbReference type="Pfam" id="PF20414">
    <property type="entry name" value="DUF6698"/>
    <property type="match status" value="1"/>
</dbReference>
<feature type="region of interest" description="Disordered" evidence="1">
    <location>
        <begin position="81"/>
        <end position="104"/>
    </location>
</feature>
<dbReference type="OrthoDB" id="2662502at2759"/>
<dbReference type="AlphaFoldDB" id="A0A8H5M6E5"/>